<dbReference type="AlphaFoldDB" id="F4R9N9"/>
<feature type="signal peptide" evidence="1">
    <location>
        <begin position="1"/>
        <end position="20"/>
    </location>
</feature>
<keyword evidence="3" id="KW-1185">Reference proteome</keyword>
<organism evidence="3">
    <name type="scientific">Melampsora larici-populina (strain 98AG31 / pathotype 3-4-7)</name>
    <name type="common">Poplar leaf rust fungus</name>
    <dbReference type="NCBI Taxonomy" id="747676"/>
    <lineage>
        <taxon>Eukaryota</taxon>
        <taxon>Fungi</taxon>
        <taxon>Dikarya</taxon>
        <taxon>Basidiomycota</taxon>
        <taxon>Pucciniomycotina</taxon>
        <taxon>Pucciniomycetes</taxon>
        <taxon>Pucciniales</taxon>
        <taxon>Melampsoraceae</taxon>
        <taxon>Melampsora</taxon>
    </lineage>
</organism>
<sequence>MLSFLSCHKLFIIFIGICVTRLDFGLCSGGVGEYMGEVKCTLQYRLGPRGKNHCMGDDSRAYECDQCTEKRPMLACHAGTYERTVPCPEYAWDTSDYTCTVPRPSGGPPVGYRCDYQRGTIPGPTCTKCYR</sequence>
<dbReference type="GeneID" id="18926556"/>
<dbReference type="InParanoid" id="F4R9N9"/>
<dbReference type="Proteomes" id="UP000001072">
    <property type="component" value="Unassembled WGS sequence"/>
</dbReference>
<dbReference type="KEGG" id="mlr:MELLADRAFT_123973"/>
<proteinExistence type="predicted"/>
<dbReference type="EMBL" id="GL883093">
    <property type="protein sequence ID" value="EGG11116.1"/>
    <property type="molecule type" value="Genomic_DNA"/>
</dbReference>
<evidence type="ECO:0000256" key="1">
    <source>
        <dbReference type="SAM" id="SignalP"/>
    </source>
</evidence>
<reference evidence="3" key="1">
    <citation type="journal article" date="2011" name="Proc. Natl. Acad. Sci. U.S.A.">
        <title>Obligate biotrophy features unraveled by the genomic analysis of rust fungi.</title>
        <authorList>
            <person name="Duplessis S."/>
            <person name="Cuomo C.A."/>
            <person name="Lin Y.-C."/>
            <person name="Aerts A."/>
            <person name="Tisserant E."/>
            <person name="Veneault-Fourrey C."/>
            <person name="Joly D.L."/>
            <person name="Hacquard S."/>
            <person name="Amselem J."/>
            <person name="Cantarel B.L."/>
            <person name="Chiu R."/>
            <person name="Coutinho P.M."/>
            <person name="Feau N."/>
            <person name="Field M."/>
            <person name="Frey P."/>
            <person name="Gelhaye E."/>
            <person name="Goldberg J."/>
            <person name="Grabherr M.G."/>
            <person name="Kodira C.D."/>
            <person name="Kohler A."/>
            <person name="Kuees U."/>
            <person name="Lindquist E.A."/>
            <person name="Lucas S.M."/>
            <person name="Mago R."/>
            <person name="Mauceli E."/>
            <person name="Morin E."/>
            <person name="Murat C."/>
            <person name="Pangilinan J.L."/>
            <person name="Park R."/>
            <person name="Pearson M."/>
            <person name="Quesneville H."/>
            <person name="Rouhier N."/>
            <person name="Sakthikumar S."/>
            <person name="Salamov A.A."/>
            <person name="Schmutz J."/>
            <person name="Selles B."/>
            <person name="Shapiro H."/>
            <person name="Tanguay P."/>
            <person name="Tuskan G.A."/>
            <person name="Henrissat B."/>
            <person name="Van de Peer Y."/>
            <person name="Rouze P."/>
            <person name="Ellis J.G."/>
            <person name="Dodds P.N."/>
            <person name="Schein J.E."/>
            <person name="Zhong S."/>
            <person name="Hamelin R.C."/>
            <person name="Grigoriev I.V."/>
            <person name="Szabo L.J."/>
            <person name="Martin F."/>
        </authorList>
    </citation>
    <scope>NUCLEOTIDE SEQUENCE [LARGE SCALE GENOMIC DNA]</scope>
    <source>
        <strain evidence="3">98AG31 / pathotype 3-4-7</strain>
    </source>
</reference>
<accession>F4R9N9</accession>
<evidence type="ECO:0000313" key="2">
    <source>
        <dbReference type="EMBL" id="EGG11116.1"/>
    </source>
</evidence>
<evidence type="ECO:0000313" key="3">
    <source>
        <dbReference type="Proteomes" id="UP000001072"/>
    </source>
</evidence>
<dbReference type="VEuPathDB" id="FungiDB:MELLADRAFT_123973"/>
<dbReference type="HOGENOM" id="CLU_1928075_0_0_1"/>
<keyword evidence="1" id="KW-0732">Signal</keyword>
<protein>
    <submittedName>
        <fullName evidence="2">Secreted protein</fullName>
    </submittedName>
</protein>
<feature type="chain" id="PRO_5003314906" evidence="1">
    <location>
        <begin position="21"/>
        <end position="131"/>
    </location>
</feature>
<gene>
    <name evidence="2" type="ORF">MELLADRAFT_123973</name>
</gene>
<name>F4R9N9_MELLP</name>
<dbReference type="RefSeq" id="XP_007405718.1">
    <property type="nucleotide sequence ID" value="XM_007405656.1"/>
</dbReference>